<sequence>MRFIFLVFIVASEIRFADADVRHYKAAISNSQWLVSNQARLSCQLEHSIPRYGKAIFSSDASRAINMTFTLDMLKLPVGYDIAALESIAPSHRAGVPSRQIVDMQILQQFDGQLIDKPAWTMLSELEKGMMPTFYYQDWHSDFDKVAVAINSANFHAAYDKFLACIDNLLPYSFEDIAMTVLTYNSNTAELSKASKKRLAMIAEYLKQDTDLELVLLTGYSDSYGGRWHNEELAKARATTIRTFFAEAGVESKRIEVDSYGERRHVASNQNVLGRAKNRRVVIRMEKP</sequence>
<gene>
    <name evidence="3" type="ORF">ABS311_05825</name>
</gene>
<keyword evidence="1" id="KW-0472">Membrane</keyword>
<reference evidence="3 4" key="1">
    <citation type="submission" date="2024-06" db="EMBL/GenBank/DDBJ databases">
        <authorList>
            <person name="Chen R.Y."/>
        </authorList>
    </citation>
    <scope>NUCLEOTIDE SEQUENCE [LARGE SCALE GENOMIC DNA]</scope>
    <source>
        <strain evidence="3 4">D2</strain>
    </source>
</reference>
<accession>A0ABV1RF50</accession>
<dbReference type="InterPro" id="IPR006665">
    <property type="entry name" value="OmpA-like"/>
</dbReference>
<dbReference type="PANTHER" id="PTHR30329">
    <property type="entry name" value="STATOR ELEMENT OF FLAGELLAR MOTOR COMPLEX"/>
    <property type="match status" value="1"/>
</dbReference>
<comment type="caution">
    <text evidence="3">The sequence shown here is derived from an EMBL/GenBank/DDBJ whole genome shotgun (WGS) entry which is preliminary data.</text>
</comment>
<dbReference type="RefSeq" id="WP_350401042.1">
    <property type="nucleotide sequence ID" value="NZ_JBELOE010000116.1"/>
</dbReference>
<dbReference type="Gene3D" id="2.60.40.2540">
    <property type="match status" value="1"/>
</dbReference>
<dbReference type="CDD" id="cd07185">
    <property type="entry name" value="OmpA_C-like"/>
    <property type="match status" value="1"/>
</dbReference>
<name>A0ABV1RF50_9ALTE</name>
<protein>
    <submittedName>
        <fullName evidence="3">OmpA family protein</fullName>
    </submittedName>
</protein>
<dbReference type="Pfam" id="PF00691">
    <property type="entry name" value="OmpA"/>
    <property type="match status" value="1"/>
</dbReference>
<organism evidence="3 4">
    <name type="scientific">Catenovulum sediminis</name>
    <dbReference type="NCBI Taxonomy" id="1740262"/>
    <lineage>
        <taxon>Bacteria</taxon>
        <taxon>Pseudomonadati</taxon>
        <taxon>Pseudomonadota</taxon>
        <taxon>Gammaproteobacteria</taxon>
        <taxon>Alteromonadales</taxon>
        <taxon>Alteromonadaceae</taxon>
        <taxon>Catenovulum</taxon>
    </lineage>
</organism>
<dbReference type="SUPFAM" id="SSF103088">
    <property type="entry name" value="OmpA-like"/>
    <property type="match status" value="1"/>
</dbReference>
<dbReference type="PANTHER" id="PTHR30329:SF21">
    <property type="entry name" value="LIPOPROTEIN YIAD-RELATED"/>
    <property type="match status" value="1"/>
</dbReference>
<evidence type="ECO:0000259" key="2">
    <source>
        <dbReference type="PROSITE" id="PS51123"/>
    </source>
</evidence>
<keyword evidence="4" id="KW-1185">Reference proteome</keyword>
<proteinExistence type="predicted"/>
<evidence type="ECO:0000313" key="4">
    <source>
        <dbReference type="Proteomes" id="UP001467690"/>
    </source>
</evidence>
<dbReference type="InterPro" id="IPR041544">
    <property type="entry name" value="MotY_N"/>
</dbReference>
<dbReference type="Pfam" id="PF18393">
    <property type="entry name" value="MotY_N"/>
    <property type="match status" value="1"/>
</dbReference>
<dbReference type="PROSITE" id="PS51123">
    <property type="entry name" value="OMPA_2"/>
    <property type="match status" value="1"/>
</dbReference>
<dbReference type="InterPro" id="IPR050330">
    <property type="entry name" value="Bact_OuterMem_StrucFunc"/>
</dbReference>
<evidence type="ECO:0000313" key="3">
    <source>
        <dbReference type="EMBL" id="MER2491396.1"/>
    </source>
</evidence>
<feature type="domain" description="OmpA-like" evidence="2">
    <location>
        <begin position="172"/>
        <end position="288"/>
    </location>
</feature>
<dbReference type="InterPro" id="IPR036737">
    <property type="entry name" value="OmpA-like_sf"/>
</dbReference>
<dbReference type="Proteomes" id="UP001467690">
    <property type="component" value="Unassembled WGS sequence"/>
</dbReference>
<dbReference type="Gene3D" id="3.30.1330.60">
    <property type="entry name" value="OmpA-like domain"/>
    <property type="match status" value="1"/>
</dbReference>
<evidence type="ECO:0000256" key="1">
    <source>
        <dbReference type="PROSITE-ProRule" id="PRU00473"/>
    </source>
</evidence>
<dbReference type="PRINTS" id="PR01023">
    <property type="entry name" value="NAFLGMOTY"/>
</dbReference>
<dbReference type="EMBL" id="JBELOE010000116">
    <property type="protein sequence ID" value="MER2491396.1"/>
    <property type="molecule type" value="Genomic_DNA"/>
</dbReference>